<gene>
    <name evidence="2" type="ORF">Pfra01_002185600</name>
</gene>
<dbReference type="AlphaFoldDB" id="A0A9W6Y1V8"/>
<feature type="transmembrane region" description="Helical" evidence="1">
    <location>
        <begin position="242"/>
        <end position="260"/>
    </location>
</feature>
<accession>A0A9W6Y1V8</accession>
<feature type="transmembrane region" description="Helical" evidence="1">
    <location>
        <begin position="206"/>
        <end position="230"/>
    </location>
</feature>
<feature type="transmembrane region" description="Helical" evidence="1">
    <location>
        <begin position="330"/>
        <end position="349"/>
    </location>
</feature>
<evidence type="ECO:0000256" key="1">
    <source>
        <dbReference type="SAM" id="Phobius"/>
    </source>
</evidence>
<feature type="transmembrane region" description="Helical" evidence="1">
    <location>
        <begin position="103"/>
        <end position="123"/>
    </location>
</feature>
<feature type="transmembrane region" description="Helical" evidence="1">
    <location>
        <begin position="300"/>
        <end position="318"/>
    </location>
</feature>
<dbReference type="Proteomes" id="UP001165121">
    <property type="component" value="Unassembled WGS sequence"/>
</dbReference>
<evidence type="ECO:0000313" key="3">
    <source>
        <dbReference type="Proteomes" id="UP001165121"/>
    </source>
</evidence>
<sequence>MLSSNLNIATNRTIAFEVLRMNHKHPAQVVPAPFTESTSNGHSQLHNMDTNRKTESRAASWRKRSAQIGQSLAAGYNNLQVSHRGMYSIERLKAFQTYCQKTSAIRAIAVCVLTPAPSLLAVILLECIPLRRPEEGWKVNIGFWIRFSLSRIIIAVCCTYQVKDMVERLRISITQCLGIAVVVMSVYIATLIAIATAWGFPVPFGIVFGVGPTLAVYAITFVLIIGRNVFKANTGLVQEVKLQFYVLGVQGIVAFVYPAFTSVYNKASSNQRAALVLLLPIIKVATKNIVAWACSHLEDYVPVITVFSIEVFNALYVATCMQSTKSTLATSVIIAFDVVNGVLTFRSLIKRTQAIHKQMRLLMTTSADKIHSLEELLPKVMEASHNLRTFRTRQGTAIRVSAPLKLRFGVENYRVLDSIARHLFSFEKREALQATTQLNATNSLPYQKDTKNALTCPVTSASQDTTNKPSKQNLHQVDQKLELVESTLQLLFHCEYHALVEYVECAVPMVFGIYSSILCELPSREYYPLTKNMAPGQLKGMLASLSVYVALEILSFIAMHTALMWKFKLSALYQLAFVLETQTVQIQTRLFFWIVFILQFTLEHYGVDFTFRFAWMHSSYYVALTSVLVHQANMNGKYVGKVAAGLELDEREHAHLDQHNQKKELVPEQYTHAYPALLITTSGHWLQQTTG</sequence>
<reference evidence="2" key="1">
    <citation type="submission" date="2023-04" db="EMBL/GenBank/DDBJ databases">
        <title>Phytophthora fragariaefolia NBRC 109709.</title>
        <authorList>
            <person name="Ichikawa N."/>
            <person name="Sato H."/>
            <person name="Tonouchi N."/>
        </authorList>
    </citation>
    <scope>NUCLEOTIDE SEQUENCE</scope>
    <source>
        <strain evidence="2">NBRC 109709</strain>
    </source>
</reference>
<keyword evidence="1" id="KW-1133">Transmembrane helix</keyword>
<feature type="transmembrane region" description="Helical" evidence="1">
    <location>
        <begin position="174"/>
        <end position="200"/>
    </location>
</feature>
<feature type="transmembrane region" description="Helical" evidence="1">
    <location>
        <begin position="541"/>
        <end position="565"/>
    </location>
</feature>
<dbReference type="EMBL" id="BSXT01003237">
    <property type="protein sequence ID" value="GMF53094.1"/>
    <property type="molecule type" value="Genomic_DNA"/>
</dbReference>
<protein>
    <submittedName>
        <fullName evidence="2">Unnamed protein product</fullName>
    </submittedName>
</protein>
<comment type="caution">
    <text evidence="2">The sequence shown here is derived from an EMBL/GenBank/DDBJ whole genome shotgun (WGS) entry which is preliminary data.</text>
</comment>
<name>A0A9W6Y1V8_9STRA</name>
<keyword evidence="1" id="KW-0472">Membrane</keyword>
<keyword evidence="1" id="KW-0812">Transmembrane</keyword>
<dbReference type="OrthoDB" id="101550at2759"/>
<organism evidence="2 3">
    <name type="scientific">Phytophthora fragariaefolia</name>
    <dbReference type="NCBI Taxonomy" id="1490495"/>
    <lineage>
        <taxon>Eukaryota</taxon>
        <taxon>Sar</taxon>
        <taxon>Stramenopiles</taxon>
        <taxon>Oomycota</taxon>
        <taxon>Peronosporomycetes</taxon>
        <taxon>Peronosporales</taxon>
        <taxon>Peronosporaceae</taxon>
        <taxon>Phytophthora</taxon>
    </lineage>
</organism>
<evidence type="ECO:0000313" key="2">
    <source>
        <dbReference type="EMBL" id="GMF53094.1"/>
    </source>
</evidence>
<feature type="transmembrane region" description="Helical" evidence="1">
    <location>
        <begin position="143"/>
        <end position="162"/>
    </location>
</feature>
<feature type="transmembrane region" description="Helical" evidence="1">
    <location>
        <begin position="590"/>
        <end position="607"/>
    </location>
</feature>
<proteinExistence type="predicted"/>
<keyword evidence="3" id="KW-1185">Reference proteome</keyword>
<feature type="transmembrane region" description="Helical" evidence="1">
    <location>
        <begin position="272"/>
        <end position="293"/>
    </location>
</feature>